<reference evidence="1 2" key="1">
    <citation type="submission" date="2024-01" db="EMBL/GenBank/DDBJ databases">
        <title>Genome assemblies of Stephania.</title>
        <authorList>
            <person name="Yang L."/>
        </authorList>
    </citation>
    <scope>NUCLEOTIDE SEQUENCE [LARGE SCALE GENOMIC DNA]</scope>
    <source>
        <strain evidence="1">YNDBR</strain>
        <tissue evidence="1">Leaf</tissue>
    </source>
</reference>
<dbReference type="Gene3D" id="3.40.50.720">
    <property type="entry name" value="NAD(P)-binding Rossmann-like Domain"/>
    <property type="match status" value="1"/>
</dbReference>
<sequence>MLRAREVKDRIERNTTLDKLHGTADSASHFQQPLNYQAIYIDENDIAAYTVKTIDDTHTINKTLHLMPPENI</sequence>
<keyword evidence="2" id="KW-1185">Reference proteome</keyword>
<proteinExistence type="predicted"/>
<dbReference type="Gene3D" id="3.90.25.10">
    <property type="entry name" value="UDP-galactose 4-epimerase, domain 1"/>
    <property type="match status" value="1"/>
</dbReference>
<dbReference type="Proteomes" id="UP001420932">
    <property type="component" value="Unassembled WGS sequence"/>
</dbReference>
<protein>
    <submittedName>
        <fullName evidence="1">Uncharacterized protein</fullName>
    </submittedName>
</protein>
<organism evidence="1 2">
    <name type="scientific">Stephania yunnanensis</name>
    <dbReference type="NCBI Taxonomy" id="152371"/>
    <lineage>
        <taxon>Eukaryota</taxon>
        <taxon>Viridiplantae</taxon>
        <taxon>Streptophyta</taxon>
        <taxon>Embryophyta</taxon>
        <taxon>Tracheophyta</taxon>
        <taxon>Spermatophyta</taxon>
        <taxon>Magnoliopsida</taxon>
        <taxon>Ranunculales</taxon>
        <taxon>Menispermaceae</taxon>
        <taxon>Menispermoideae</taxon>
        <taxon>Cissampelideae</taxon>
        <taxon>Stephania</taxon>
    </lineage>
</organism>
<evidence type="ECO:0000313" key="2">
    <source>
        <dbReference type="Proteomes" id="UP001420932"/>
    </source>
</evidence>
<comment type="caution">
    <text evidence="1">The sequence shown here is derived from an EMBL/GenBank/DDBJ whole genome shotgun (WGS) entry which is preliminary data.</text>
</comment>
<accession>A0AAP0DWR5</accession>
<dbReference type="EMBL" id="JBBNAF010000018">
    <property type="protein sequence ID" value="KAK9082519.1"/>
    <property type="molecule type" value="Genomic_DNA"/>
</dbReference>
<name>A0AAP0DWR5_9MAGN</name>
<gene>
    <name evidence="1" type="ORF">Syun_031301</name>
</gene>
<evidence type="ECO:0000313" key="1">
    <source>
        <dbReference type="EMBL" id="KAK9082519.1"/>
    </source>
</evidence>
<dbReference type="AlphaFoldDB" id="A0AAP0DWR5"/>